<dbReference type="InterPro" id="IPR027417">
    <property type="entry name" value="P-loop_NTPase"/>
</dbReference>
<keyword evidence="5" id="KW-0067">ATP-binding</keyword>
<dbReference type="NCBIfam" id="TIGR00614">
    <property type="entry name" value="recQ_fam"/>
    <property type="match status" value="1"/>
</dbReference>
<dbReference type="Gene3D" id="3.40.50.300">
    <property type="entry name" value="P-loop containing nucleotide triphosphate hydrolases"/>
    <property type="match status" value="2"/>
</dbReference>
<dbReference type="InterPro" id="IPR002464">
    <property type="entry name" value="DNA/RNA_helicase_DEAH_CS"/>
</dbReference>
<dbReference type="CDD" id="cd18794">
    <property type="entry name" value="SF2_C_RecQ"/>
    <property type="match status" value="1"/>
</dbReference>
<proteinExistence type="inferred from homology"/>
<evidence type="ECO:0000256" key="6">
    <source>
        <dbReference type="ARBA" id="ARBA00023125"/>
    </source>
</evidence>
<evidence type="ECO:0000256" key="2">
    <source>
        <dbReference type="ARBA" id="ARBA00022741"/>
    </source>
</evidence>
<evidence type="ECO:0000256" key="9">
    <source>
        <dbReference type="ARBA" id="ARBA00034808"/>
    </source>
</evidence>
<dbReference type="PROSITE" id="PS00690">
    <property type="entry name" value="DEAH_ATP_HELICASE"/>
    <property type="match status" value="1"/>
</dbReference>
<evidence type="ECO:0000256" key="8">
    <source>
        <dbReference type="ARBA" id="ARBA00034617"/>
    </source>
</evidence>
<evidence type="ECO:0000259" key="11">
    <source>
        <dbReference type="PROSITE" id="PS51192"/>
    </source>
</evidence>
<dbReference type="GO" id="GO:0016592">
    <property type="term" value="C:mediator complex"/>
    <property type="evidence" value="ECO:0007669"/>
    <property type="project" value="TreeGrafter"/>
</dbReference>
<dbReference type="SUPFAM" id="SSF52540">
    <property type="entry name" value="P-loop containing nucleoside triphosphate hydrolases"/>
    <property type="match status" value="1"/>
</dbReference>
<dbReference type="Pfam" id="PF00270">
    <property type="entry name" value="DEAD"/>
    <property type="match status" value="1"/>
</dbReference>
<evidence type="ECO:0000259" key="12">
    <source>
        <dbReference type="PROSITE" id="PS51194"/>
    </source>
</evidence>
<reference evidence="13 14" key="1">
    <citation type="journal article" date="2017" name="Int. J. Parasitol.">
        <title>The genome of the protozoan parasite Cystoisospora suis and a reverse vaccinology approach to identify vaccine candidates.</title>
        <authorList>
            <person name="Palmieri N."/>
            <person name="Shrestha A."/>
            <person name="Ruttkowski B."/>
            <person name="Beck T."/>
            <person name="Vogl C."/>
            <person name="Tomley F."/>
            <person name="Blake D.P."/>
            <person name="Joachim A."/>
        </authorList>
    </citation>
    <scope>NUCLEOTIDE SEQUENCE [LARGE SCALE GENOMIC DNA]</scope>
    <source>
        <strain evidence="13 14">Wien I</strain>
    </source>
</reference>
<comment type="caution">
    <text evidence="13">The sequence shown here is derived from an EMBL/GenBank/DDBJ whole genome shotgun (WGS) entry which is preliminary data.</text>
</comment>
<dbReference type="SMART" id="SM00490">
    <property type="entry name" value="HELICc"/>
    <property type="match status" value="1"/>
</dbReference>
<dbReference type="EMBL" id="MIGC01002478">
    <property type="protein sequence ID" value="PHJ21011.1"/>
    <property type="molecule type" value="Genomic_DNA"/>
</dbReference>
<dbReference type="GO" id="GO:0000724">
    <property type="term" value="P:double-strand break repair via homologous recombination"/>
    <property type="evidence" value="ECO:0007669"/>
    <property type="project" value="TreeGrafter"/>
</dbReference>
<keyword evidence="6" id="KW-0238">DNA-binding</keyword>
<accession>A0A2C6K7X4</accession>
<dbReference type="Pfam" id="PF00271">
    <property type="entry name" value="Helicase_C"/>
    <property type="match status" value="1"/>
</dbReference>
<dbReference type="RefSeq" id="XP_067922696.1">
    <property type="nucleotide sequence ID" value="XM_068065328.1"/>
</dbReference>
<comment type="catalytic activity">
    <reaction evidence="8">
        <text>Couples ATP hydrolysis with the unwinding of duplex DNA by translocating in the 3'-5' direction.</text>
        <dbReference type="EC" id="5.6.2.4"/>
    </reaction>
</comment>
<dbReference type="InterPro" id="IPR004589">
    <property type="entry name" value="DNA_helicase_ATP-dep_RecQ"/>
</dbReference>
<dbReference type="InterPro" id="IPR036388">
    <property type="entry name" value="WH-like_DNA-bd_sf"/>
</dbReference>
<feature type="region of interest" description="Disordered" evidence="10">
    <location>
        <begin position="253"/>
        <end position="274"/>
    </location>
</feature>
<dbReference type="GeneID" id="94428539"/>
<evidence type="ECO:0000256" key="4">
    <source>
        <dbReference type="ARBA" id="ARBA00022806"/>
    </source>
</evidence>
<dbReference type="GO" id="GO:0009378">
    <property type="term" value="F:four-way junction helicase activity"/>
    <property type="evidence" value="ECO:0007669"/>
    <property type="project" value="TreeGrafter"/>
</dbReference>
<feature type="region of interest" description="Disordered" evidence="10">
    <location>
        <begin position="1"/>
        <end position="69"/>
    </location>
</feature>
<evidence type="ECO:0000256" key="5">
    <source>
        <dbReference type="ARBA" id="ARBA00022840"/>
    </source>
</evidence>
<dbReference type="GO" id="GO:0043138">
    <property type="term" value="F:3'-5' DNA helicase activity"/>
    <property type="evidence" value="ECO:0007669"/>
    <property type="project" value="UniProtKB-EC"/>
</dbReference>
<feature type="domain" description="Helicase C-terminal" evidence="12">
    <location>
        <begin position="396"/>
        <end position="547"/>
    </location>
</feature>
<keyword evidence="2" id="KW-0547">Nucleotide-binding</keyword>
<dbReference type="VEuPathDB" id="ToxoDB:CSUI_005149"/>
<evidence type="ECO:0000256" key="1">
    <source>
        <dbReference type="ARBA" id="ARBA00005446"/>
    </source>
</evidence>
<dbReference type="InterPro" id="IPR011545">
    <property type="entry name" value="DEAD/DEAH_box_helicase_dom"/>
</dbReference>
<comment type="similarity">
    <text evidence="1">Belongs to the helicase family. RecQ subfamily.</text>
</comment>
<gene>
    <name evidence="13" type="ORF">CSUI_005149</name>
</gene>
<dbReference type="GO" id="GO:0005524">
    <property type="term" value="F:ATP binding"/>
    <property type="evidence" value="ECO:0007669"/>
    <property type="project" value="UniProtKB-KW"/>
</dbReference>
<name>A0A2C6K7X4_9APIC</name>
<dbReference type="EC" id="5.6.2.4" evidence="9"/>
<evidence type="ECO:0000256" key="10">
    <source>
        <dbReference type="SAM" id="MobiDB-lite"/>
    </source>
</evidence>
<dbReference type="InterPro" id="IPR001650">
    <property type="entry name" value="Helicase_C-like"/>
</dbReference>
<dbReference type="SMART" id="SM00487">
    <property type="entry name" value="DEXDc"/>
    <property type="match status" value="1"/>
</dbReference>
<sequence length="939" mass="103444">MTRAAGEALENTADAPSSPDEKHSNVSTLQGRRLVESRAVDVEDTWSPGDADRRSTDRKLSALSEESASLRKRYTDAQRRLTEIDEQIKHLCRERSDLKVQVEQLQKRLRENGGAEETPCSGSPPPKEAPEPDWSSREFSWTSTLEDCALHFFGVREFRTNQREVMNAVLAGQDAILIMPTGGGKSLCFQLPALTVRGGRRLTLIVSPLVSLMADQVASLRALHLEAFFLTASTSKEENECVRRLLKELEELKPGHSTKKTQSDELQPLPKQRSDAGGSALFLYVTPERIAKSKRLMSQLERIHAAGALALLVVDEAHCASQWGHSFRQDYRRLVLLKTQFPSVPLLALTATATPPVVEDIKKMLRVPGSRVFRSHTNRPNLFYHVVYKPKGFEDQVKLVAAFIKSFGDQSGILYCLTKKEAEMLCVALERDFGVSCAFYHGDLSPTERFKIHTLWAEGAVSVVVATLAFGMGINKADVRFVIHHSLPRSLDHYYQETGRAGRDGRPAHCLLLYRPSDISRQSVMVYWEPSGLRLLYGMATFCTGLEFSDELWRGGCCRRKQICQHFGDTPVSCEGMCDVCISCRDANPQSGVSALVGRRQTETPHGTNSRVLKVMSQCNLPVLREAVAVALQVLHEAEKGKADPHAGKMTLLKLQTEWKRKLTMPTFGSPGLPVDGEVLQAVLMNLVCLGLLSETFSHTPYTTISYLQLTDGARELVQGLQFRSAQQVLHNVDVRLLAGSPSLFTEWDDCSPFTSALSGSERPSKRHKAGRLAPAEAPLYGRAVDRKVWENGAPRQPTTFGRIAAALRKTANRIGREEGIYASSIFSDKEIEEVCVHLHSRGPAGALGERGAPVQNGLGDGGSPSGGATRPAGPTVDEQSSQARTDDNWITLLRDPSPGLFEKESTKRILGGSLAPRKIEIYGAAIIRCCVEAVQSAT</sequence>
<dbReference type="GO" id="GO:0003677">
    <property type="term" value="F:DNA binding"/>
    <property type="evidence" value="ECO:0007669"/>
    <property type="project" value="UniProtKB-KW"/>
</dbReference>
<dbReference type="OrthoDB" id="10261556at2759"/>
<dbReference type="SUPFAM" id="SSF90257">
    <property type="entry name" value="Myosin rod fragments"/>
    <property type="match status" value="1"/>
</dbReference>
<dbReference type="Gene3D" id="1.20.5.340">
    <property type="match status" value="1"/>
</dbReference>
<feature type="region of interest" description="Disordered" evidence="10">
    <location>
        <begin position="108"/>
        <end position="136"/>
    </location>
</feature>
<keyword evidence="7" id="KW-0413">Isomerase</keyword>
<feature type="domain" description="Helicase ATP-binding" evidence="11">
    <location>
        <begin position="166"/>
        <end position="371"/>
    </location>
</feature>
<keyword evidence="3" id="KW-0378">Hydrolase</keyword>
<dbReference type="Proteomes" id="UP000221165">
    <property type="component" value="Unassembled WGS sequence"/>
</dbReference>
<evidence type="ECO:0000313" key="14">
    <source>
        <dbReference type="Proteomes" id="UP000221165"/>
    </source>
</evidence>
<dbReference type="AlphaFoldDB" id="A0A2C6K7X4"/>
<evidence type="ECO:0000256" key="7">
    <source>
        <dbReference type="ARBA" id="ARBA00023235"/>
    </source>
</evidence>
<dbReference type="InterPro" id="IPR014001">
    <property type="entry name" value="Helicase_ATP-bd"/>
</dbReference>
<dbReference type="GO" id="GO:0005737">
    <property type="term" value="C:cytoplasm"/>
    <property type="evidence" value="ECO:0007669"/>
    <property type="project" value="TreeGrafter"/>
</dbReference>
<protein>
    <recommendedName>
        <fullName evidence="9">DNA 3'-5' helicase</fullName>
        <ecNumber evidence="9">5.6.2.4</ecNumber>
    </recommendedName>
</protein>
<dbReference type="GO" id="GO:0016787">
    <property type="term" value="F:hydrolase activity"/>
    <property type="evidence" value="ECO:0007669"/>
    <property type="project" value="UniProtKB-KW"/>
</dbReference>
<feature type="region of interest" description="Disordered" evidence="10">
    <location>
        <begin position="846"/>
        <end position="887"/>
    </location>
</feature>
<dbReference type="PANTHER" id="PTHR13710:SF105">
    <property type="entry name" value="ATP-DEPENDENT DNA HELICASE Q1"/>
    <property type="match status" value="1"/>
</dbReference>
<evidence type="ECO:0000256" key="3">
    <source>
        <dbReference type="ARBA" id="ARBA00022801"/>
    </source>
</evidence>
<evidence type="ECO:0000313" key="13">
    <source>
        <dbReference type="EMBL" id="PHJ21011.1"/>
    </source>
</evidence>
<dbReference type="GO" id="GO:0005694">
    <property type="term" value="C:chromosome"/>
    <property type="evidence" value="ECO:0007669"/>
    <property type="project" value="TreeGrafter"/>
</dbReference>
<dbReference type="PANTHER" id="PTHR13710">
    <property type="entry name" value="DNA HELICASE RECQ FAMILY MEMBER"/>
    <property type="match status" value="1"/>
</dbReference>
<feature type="compositionally biased region" description="Basic and acidic residues" evidence="10">
    <location>
        <begin position="50"/>
        <end position="60"/>
    </location>
</feature>
<dbReference type="PROSITE" id="PS51194">
    <property type="entry name" value="HELICASE_CTER"/>
    <property type="match status" value="1"/>
</dbReference>
<organism evidence="13 14">
    <name type="scientific">Cystoisospora suis</name>
    <dbReference type="NCBI Taxonomy" id="483139"/>
    <lineage>
        <taxon>Eukaryota</taxon>
        <taxon>Sar</taxon>
        <taxon>Alveolata</taxon>
        <taxon>Apicomplexa</taxon>
        <taxon>Conoidasida</taxon>
        <taxon>Coccidia</taxon>
        <taxon>Eucoccidiorida</taxon>
        <taxon>Eimeriorina</taxon>
        <taxon>Sarcocystidae</taxon>
        <taxon>Cystoisospora</taxon>
    </lineage>
</organism>
<keyword evidence="4" id="KW-0347">Helicase</keyword>
<dbReference type="PROSITE" id="PS51192">
    <property type="entry name" value="HELICASE_ATP_BIND_1"/>
    <property type="match status" value="1"/>
</dbReference>
<keyword evidence="14" id="KW-1185">Reference proteome</keyword>
<dbReference type="Gene3D" id="1.10.10.10">
    <property type="entry name" value="Winged helix-like DNA-binding domain superfamily/Winged helix DNA-binding domain"/>
    <property type="match status" value="1"/>
</dbReference>